<reference evidence="2" key="2">
    <citation type="journal article" date="2021" name="Microbiome">
        <title>Successional dynamics and alternative stable states in a saline activated sludge microbial community over 9 years.</title>
        <authorList>
            <person name="Wang Y."/>
            <person name="Ye J."/>
            <person name="Ju F."/>
            <person name="Liu L."/>
            <person name="Boyd J.A."/>
            <person name="Deng Y."/>
            <person name="Parks D.H."/>
            <person name="Jiang X."/>
            <person name="Yin X."/>
            <person name="Woodcroft B.J."/>
            <person name="Tyson G.W."/>
            <person name="Hugenholtz P."/>
            <person name="Polz M.F."/>
            <person name="Zhang T."/>
        </authorList>
    </citation>
    <scope>NUCLEOTIDE SEQUENCE</scope>
    <source>
        <strain evidence="2">HKST-UBA02</strain>
    </source>
</reference>
<dbReference type="Proteomes" id="UP000739538">
    <property type="component" value="Unassembled WGS sequence"/>
</dbReference>
<feature type="region of interest" description="Disordered" evidence="1">
    <location>
        <begin position="1"/>
        <end position="41"/>
    </location>
</feature>
<protein>
    <submittedName>
        <fullName evidence="2">Uncharacterized protein</fullName>
    </submittedName>
</protein>
<evidence type="ECO:0000313" key="3">
    <source>
        <dbReference type="Proteomes" id="UP000739538"/>
    </source>
</evidence>
<dbReference type="AlphaFoldDB" id="A0A956NBR6"/>
<reference evidence="2" key="1">
    <citation type="submission" date="2020-04" db="EMBL/GenBank/DDBJ databases">
        <authorList>
            <person name="Zhang T."/>
        </authorList>
    </citation>
    <scope>NUCLEOTIDE SEQUENCE</scope>
    <source>
        <strain evidence="2">HKST-UBA02</strain>
    </source>
</reference>
<gene>
    <name evidence="2" type="ORF">KDA27_09595</name>
</gene>
<accession>A0A956NBR6</accession>
<organism evidence="2 3">
    <name type="scientific">Eiseniibacteriota bacterium</name>
    <dbReference type="NCBI Taxonomy" id="2212470"/>
    <lineage>
        <taxon>Bacteria</taxon>
        <taxon>Candidatus Eiseniibacteriota</taxon>
    </lineage>
</organism>
<dbReference type="EMBL" id="JAGQHS010000040">
    <property type="protein sequence ID" value="MCA9756043.1"/>
    <property type="molecule type" value="Genomic_DNA"/>
</dbReference>
<proteinExistence type="predicted"/>
<name>A0A956NBR6_UNCEI</name>
<sequence length="129" mass="13791">MKIDPPSGPGSKIPELPDDKGTGKVDGPGAARFQGKMDDAAGAAKAEGIDKIEHAQTSELRQILGDIDAGDPNRLEIATDRMVDWVLKDAFGEDALQGDKGSELKAAIRSQLLDDPSQSSRIQRILDRL</sequence>
<comment type="caution">
    <text evidence="2">The sequence shown here is derived from an EMBL/GenBank/DDBJ whole genome shotgun (WGS) entry which is preliminary data.</text>
</comment>
<evidence type="ECO:0000256" key="1">
    <source>
        <dbReference type="SAM" id="MobiDB-lite"/>
    </source>
</evidence>
<evidence type="ECO:0000313" key="2">
    <source>
        <dbReference type="EMBL" id="MCA9756043.1"/>
    </source>
</evidence>